<dbReference type="STRING" id="4829.A0A163KC83"/>
<name>A0A163KC83_ABSGL</name>
<protein>
    <submittedName>
        <fullName evidence="1">Uncharacterized protein</fullName>
    </submittedName>
</protein>
<organism evidence="1">
    <name type="scientific">Absidia glauca</name>
    <name type="common">Pin mould</name>
    <dbReference type="NCBI Taxonomy" id="4829"/>
    <lineage>
        <taxon>Eukaryota</taxon>
        <taxon>Fungi</taxon>
        <taxon>Fungi incertae sedis</taxon>
        <taxon>Mucoromycota</taxon>
        <taxon>Mucoromycotina</taxon>
        <taxon>Mucoromycetes</taxon>
        <taxon>Mucorales</taxon>
        <taxon>Cunninghamellaceae</taxon>
        <taxon>Absidia</taxon>
    </lineage>
</organism>
<dbReference type="EMBL" id="LT555210">
    <property type="protein sequence ID" value="SAM09786.1"/>
    <property type="molecule type" value="Genomic_DNA"/>
</dbReference>
<gene>
    <name evidence="1" type="primary">ABSGL_15495.1 scaffold 17607</name>
</gene>
<dbReference type="OrthoDB" id="2237019at2759"/>
<sequence length="417" mass="47484">MTETQRNLTAAYTTNTKILSDYCQRQSSCISMHLYINFPKRIMQFCKFKLALLLEELPNASIMRTVTEHLYDMFASSTPANRPRLELPPTIPDHLHHAISQVWTDMIAMKPVTLGILTTQQMSANPGSLVPVYMAILQAYDHYNTQEHERPVKTYCFSILPQPSTHRRFIALVPENVKAMTGYQGAPVVTEGPSFLKSYQTFYDVFQFRKFGITSFEDFMSRHLSGRLMFYGYIITDGISINFVFARLPSTTRLELYVPDMDNNHRNTEGRFGIIVLDPGRRDVVTTAGGVDVGVCHNRQVSTKEYKTISGETKRRQYLEIEKSTTVTRSNEGTNISFDDLESTLPTLQSADVDTIRQSIQTRLSYAPQLMDFYGISHSRRRLKAYSGHQKSVATTVNIILDGGKNTTKGNGHWNRR</sequence>
<accession>A0A163KC83</accession>
<evidence type="ECO:0000313" key="2">
    <source>
        <dbReference type="Proteomes" id="UP000078561"/>
    </source>
</evidence>
<keyword evidence="2" id="KW-1185">Reference proteome</keyword>
<reference evidence="1" key="1">
    <citation type="submission" date="2016-04" db="EMBL/GenBank/DDBJ databases">
        <authorList>
            <person name="Evans L.H."/>
            <person name="Alamgir A."/>
            <person name="Owens N."/>
            <person name="Weber N.D."/>
            <person name="Virtaneva K."/>
            <person name="Barbian K."/>
            <person name="Babar A."/>
            <person name="Rosenke K."/>
        </authorList>
    </citation>
    <scope>NUCLEOTIDE SEQUENCE [LARGE SCALE GENOMIC DNA]</scope>
    <source>
        <strain evidence="1">CBS 101.48</strain>
    </source>
</reference>
<dbReference type="Proteomes" id="UP000078561">
    <property type="component" value="Unassembled WGS sequence"/>
</dbReference>
<dbReference type="AlphaFoldDB" id="A0A163KC83"/>
<evidence type="ECO:0000313" key="1">
    <source>
        <dbReference type="EMBL" id="SAM09786.1"/>
    </source>
</evidence>
<proteinExistence type="predicted"/>
<dbReference type="OMA" id="HWRFINI"/>
<dbReference type="InParanoid" id="A0A163KC83"/>